<evidence type="ECO:0000313" key="8">
    <source>
        <dbReference type="EMBL" id="CAL5134577.1"/>
    </source>
</evidence>
<feature type="compositionally biased region" description="Basic and acidic residues" evidence="5">
    <location>
        <begin position="183"/>
        <end position="211"/>
    </location>
</feature>
<feature type="compositionally biased region" description="Polar residues" evidence="5">
    <location>
        <begin position="1451"/>
        <end position="1476"/>
    </location>
</feature>
<dbReference type="PANTHER" id="PTHR12953">
    <property type="entry name" value="MEMBRANE PROTEIN CH1 RELATED"/>
    <property type="match status" value="1"/>
</dbReference>
<evidence type="ECO:0000256" key="4">
    <source>
        <dbReference type="ARBA" id="ARBA00023136"/>
    </source>
</evidence>
<dbReference type="GO" id="GO:0034975">
    <property type="term" value="P:protein folding in endoplasmic reticulum"/>
    <property type="evidence" value="ECO:0007669"/>
    <property type="project" value="TreeGrafter"/>
</dbReference>
<feature type="region of interest" description="Disordered" evidence="5">
    <location>
        <begin position="1521"/>
        <end position="1540"/>
    </location>
</feature>
<feature type="compositionally biased region" description="Polar residues" evidence="5">
    <location>
        <begin position="533"/>
        <end position="549"/>
    </location>
</feature>
<feature type="region of interest" description="Disordered" evidence="5">
    <location>
        <begin position="183"/>
        <end position="319"/>
    </location>
</feature>
<dbReference type="InterPro" id="IPR012919">
    <property type="entry name" value="SUN_dom"/>
</dbReference>
<evidence type="ECO:0000256" key="3">
    <source>
        <dbReference type="ARBA" id="ARBA00022989"/>
    </source>
</evidence>
<evidence type="ECO:0000256" key="2">
    <source>
        <dbReference type="ARBA" id="ARBA00022692"/>
    </source>
</evidence>
<keyword evidence="2" id="KW-0812">Transmembrane</keyword>
<feature type="compositionally biased region" description="Polar residues" evidence="5">
    <location>
        <begin position="128"/>
        <end position="142"/>
    </location>
</feature>
<feature type="compositionally biased region" description="Polar residues" evidence="5">
    <location>
        <begin position="226"/>
        <end position="274"/>
    </location>
</feature>
<feature type="region of interest" description="Disordered" evidence="5">
    <location>
        <begin position="49"/>
        <end position="68"/>
    </location>
</feature>
<gene>
    <name evidence="8" type="ORF">CDAUBV1_LOCUS8360</name>
</gene>
<keyword evidence="6" id="KW-0732">Signal</keyword>
<organism evidence="8 9">
    <name type="scientific">Calicophoron daubneyi</name>
    <name type="common">Rumen fluke</name>
    <name type="synonym">Paramphistomum daubneyi</name>
    <dbReference type="NCBI Taxonomy" id="300641"/>
    <lineage>
        <taxon>Eukaryota</taxon>
        <taxon>Metazoa</taxon>
        <taxon>Spiralia</taxon>
        <taxon>Lophotrochozoa</taxon>
        <taxon>Platyhelminthes</taxon>
        <taxon>Trematoda</taxon>
        <taxon>Digenea</taxon>
        <taxon>Plagiorchiida</taxon>
        <taxon>Pronocephalata</taxon>
        <taxon>Paramphistomoidea</taxon>
        <taxon>Paramphistomidae</taxon>
        <taxon>Calicophoron</taxon>
    </lineage>
</organism>
<protein>
    <recommendedName>
        <fullName evidence="7">SUN domain-containing protein</fullName>
    </recommendedName>
</protein>
<dbReference type="PROSITE" id="PS51469">
    <property type="entry name" value="SUN"/>
    <property type="match status" value="1"/>
</dbReference>
<accession>A0AAV2TAQ8</accession>
<feature type="region of interest" description="Disordered" evidence="5">
    <location>
        <begin position="75"/>
        <end position="161"/>
    </location>
</feature>
<evidence type="ECO:0000313" key="9">
    <source>
        <dbReference type="Proteomes" id="UP001497525"/>
    </source>
</evidence>
<feature type="compositionally biased region" description="Low complexity" evidence="5">
    <location>
        <begin position="483"/>
        <end position="492"/>
    </location>
</feature>
<feature type="region of interest" description="Disordered" evidence="5">
    <location>
        <begin position="1408"/>
        <end position="1485"/>
    </location>
</feature>
<feature type="region of interest" description="Disordered" evidence="5">
    <location>
        <begin position="590"/>
        <end position="672"/>
    </location>
</feature>
<feature type="region of interest" description="Disordered" evidence="5">
    <location>
        <begin position="479"/>
        <end position="507"/>
    </location>
</feature>
<sequence>MRAGVLFCVLLSLEFRTIDHGECAGSKPLAKLNGKVEPPSVELQRIKRNEAVAAQHPPADSSLRSSDRIKDQQINQNTLSPDVARSPLPPKQAEHSKKEPNEQIQSSPPTANNKPTRPPAKESAPSEAIQNPELSVRNSQRVSGPDPVNSDSTLSLPPLEDATAGGIEQHQIPTFNEFHAMVSEEKEKEVSGEVNHRAKQPDENSQTRRETQSTSSDPGETEAHPNDSSAPPGTDKSNTVLFNDQMSVGLNANQPSGNRNLHTNPDTVSENSLPGSAGASAKVSVDLNDKTKADPNTVSPHQTRGDFEISRGESALPSESHVTLRRNVADVACGAKLLESSKAIKNADAVLNNNNDEYLNVPCSADKWFVAETCEPVQLRIIELANYELFSSRVKTFKVYVSDRYPAKMWEVAGVFTALDVKGLQTFEVKSDKLIKYVRFEMIEHYGSEHYCPLTMVRLFGRVSEDLADEEEENLIIHSTRISSPVEEPSSETVLDQSPPLAPDESLSATNNIIQNEHSLGVGESELRRTLDVPTQSDTHSIVGKQSTPEPKKQVSDETPPHNHLGSPVKSGRQDNSVSAIDTDGIIRQVAQEEETSPGEKKAGAEEPSSRVASEILLRRRPEPHRMHHPPPLRNPPGLNVRKQPRAELDGEEVKKGDTQFDEASTTELPTATSTPRVAVTLPTIVNPRPDGESSYATIFSRFKGYLTNIFFNSISAYLSPEPDVERRDYNLSAYTLCPRHLMAMDALIHYNVFTTFERVEFPLSPMVRKGLMNLRNCLSRLDALVVRSANSRLLLLSKLNYTLDTCRLAYKLLPSLRFSEDESDIETVLDADEDTFKPAYSIIQLLVAYQYRGVGSSRRPCVTTNPAIAKQSCHGISLWFESFLKNKLVDSKYQCPRLPEFLTPPMDTPSGGSVGSSPFASPPPARKDAVTNRTVSFERPRTQQNVNIPTGRIREEIVVPGGLAGSRKDTLFMRLNNRVRLIERNVSVSMRYLEELSQSYRRQMERLSRSFNLTTAWLKATAQGAEDRDRLQQARISQLEMRLDELLLRLKLRHVGNDSDKGVQLSEANSSSKTVAPMPVDVPLPPPPPAFEASIDWGPAASTELPWMQSVYDWTDEDSFVETEDDYVHDQTGSRGLGENQFTGALQLRPSLKDQSLSHLGCHSETCVEAETWIHWLQHWFPSHFFLDPIYSSRVWLSSLVPPISSVLWTVYMATTHLMFAVVSHLLIYWAWLRPQSRKLSQSYVPLALFPSPPLTCRLNHVDKKGVNEDPASIEPEELRDFDTIIATSKRTFQLNQHKLENHTDFVLSDVVDSTPHSSVRDPSVKLSTSSHKITSQCSSLPSPKPQPLSDFLQPKVKVSSSSACLLNYKPFGSRSINQGGKTSTHIRHEFSAATVADSPVIHSMGSSVPQTSNHHQPGHATGDWEGVSPLSDFISSSSPPEEHTERSLPLSTLSTATRDTKSGSNHFSVTTIDSTPERKSRISEVDHEQLVYTIGQAETMENGGFTHPSANSSIFCKFVKSKNSRRRRNRREKSKKTE</sequence>
<feature type="compositionally biased region" description="Basic and acidic residues" evidence="5">
    <location>
        <begin position="550"/>
        <end position="561"/>
    </location>
</feature>
<reference evidence="8" key="1">
    <citation type="submission" date="2024-06" db="EMBL/GenBank/DDBJ databases">
        <authorList>
            <person name="Liu X."/>
            <person name="Lenzi L."/>
            <person name="Haldenby T S."/>
            <person name="Uol C."/>
        </authorList>
    </citation>
    <scope>NUCLEOTIDE SEQUENCE</scope>
</reference>
<evidence type="ECO:0000256" key="5">
    <source>
        <dbReference type="SAM" id="MobiDB-lite"/>
    </source>
</evidence>
<dbReference type="GO" id="GO:0016020">
    <property type="term" value="C:membrane"/>
    <property type="evidence" value="ECO:0007669"/>
    <property type="project" value="InterPro"/>
</dbReference>
<evidence type="ECO:0000256" key="6">
    <source>
        <dbReference type="SAM" id="SignalP"/>
    </source>
</evidence>
<feature type="compositionally biased region" description="Polar residues" evidence="5">
    <location>
        <begin position="662"/>
        <end position="672"/>
    </location>
</feature>
<feature type="domain" description="SUN" evidence="7">
    <location>
        <begin position="312"/>
        <end position="464"/>
    </location>
</feature>
<feature type="compositionally biased region" description="Polar residues" evidence="5">
    <location>
        <begin position="1327"/>
        <end position="1336"/>
    </location>
</feature>
<name>A0AAV2TAQ8_CALDB</name>
<feature type="compositionally biased region" description="Basic and acidic residues" evidence="5">
    <location>
        <begin position="598"/>
        <end position="609"/>
    </location>
</feature>
<proteinExistence type="predicted"/>
<dbReference type="Pfam" id="PF07738">
    <property type="entry name" value="Sad1_UNC"/>
    <property type="match status" value="1"/>
</dbReference>
<dbReference type="GO" id="GO:0012505">
    <property type="term" value="C:endomembrane system"/>
    <property type="evidence" value="ECO:0007669"/>
    <property type="project" value="UniProtKB-SubCell"/>
</dbReference>
<evidence type="ECO:0000256" key="1">
    <source>
        <dbReference type="ARBA" id="ARBA00004308"/>
    </source>
</evidence>
<feature type="region of interest" description="Disordered" evidence="5">
    <location>
        <begin position="907"/>
        <end position="929"/>
    </location>
</feature>
<feature type="chain" id="PRO_5043360068" description="SUN domain-containing protein" evidence="6">
    <location>
        <begin position="21"/>
        <end position="1540"/>
    </location>
</feature>
<dbReference type="EMBL" id="CAXLJL010000212">
    <property type="protein sequence ID" value="CAL5134577.1"/>
    <property type="molecule type" value="Genomic_DNA"/>
</dbReference>
<comment type="caution">
    <text evidence="8">The sequence shown here is derived from an EMBL/GenBank/DDBJ whole genome shotgun (WGS) entry which is preliminary data.</text>
</comment>
<dbReference type="InterPro" id="IPR045120">
    <property type="entry name" value="Suco/Slp1-like"/>
</dbReference>
<feature type="region of interest" description="Disordered" evidence="5">
    <location>
        <begin position="1316"/>
        <end position="1348"/>
    </location>
</feature>
<dbReference type="PANTHER" id="PTHR12953:SF0">
    <property type="entry name" value="SUN DOMAIN-CONTAINING OSSIFICATION FACTOR"/>
    <property type="match status" value="1"/>
</dbReference>
<keyword evidence="4" id="KW-0472">Membrane</keyword>
<evidence type="ECO:0000259" key="7">
    <source>
        <dbReference type="PROSITE" id="PS51469"/>
    </source>
</evidence>
<feature type="compositionally biased region" description="Polar residues" evidence="5">
    <location>
        <begin position="102"/>
        <end position="115"/>
    </location>
</feature>
<dbReference type="GO" id="GO:0005737">
    <property type="term" value="C:cytoplasm"/>
    <property type="evidence" value="ECO:0007669"/>
    <property type="project" value="TreeGrafter"/>
</dbReference>
<dbReference type="Gene3D" id="2.60.120.260">
    <property type="entry name" value="Galactose-binding domain-like"/>
    <property type="match status" value="1"/>
</dbReference>
<keyword evidence="3" id="KW-1133">Transmembrane helix</keyword>
<feature type="compositionally biased region" description="Polar residues" evidence="5">
    <location>
        <begin position="1408"/>
        <end position="1417"/>
    </location>
</feature>
<feature type="compositionally biased region" description="Basic and acidic residues" evidence="5">
    <location>
        <begin position="92"/>
        <end position="101"/>
    </location>
</feature>
<feature type="signal peptide" evidence="6">
    <location>
        <begin position="1"/>
        <end position="20"/>
    </location>
</feature>
<feature type="compositionally biased region" description="Basic and acidic residues" evidence="5">
    <location>
        <begin position="645"/>
        <end position="659"/>
    </location>
</feature>
<feature type="region of interest" description="Disordered" evidence="5">
    <location>
        <begin position="533"/>
        <end position="577"/>
    </location>
</feature>
<dbReference type="Proteomes" id="UP001497525">
    <property type="component" value="Unassembled WGS sequence"/>
</dbReference>
<comment type="subcellular location">
    <subcellularLocation>
        <location evidence="1">Endomembrane system</location>
    </subcellularLocation>
</comment>
<feature type="compositionally biased region" description="Low complexity" evidence="5">
    <location>
        <begin position="1430"/>
        <end position="1441"/>
    </location>
</feature>